<dbReference type="GO" id="GO:0003995">
    <property type="term" value="F:acyl-CoA dehydrogenase activity"/>
    <property type="evidence" value="ECO:0007669"/>
    <property type="project" value="TreeGrafter"/>
</dbReference>
<reference evidence="5" key="1">
    <citation type="journal article" date="2014" name="Proc. Natl. Acad. Sci. U.S.A.">
        <title>Extensive sampling of basidiomycete genomes demonstrates inadequacy of the white-rot/brown-rot paradigm for wood decay fungi.</title>
        <authorList>
            <person name="Riley R."/>
            <person name="Salamov A.A."/>
            <person name="Brown D.W."/>
            <person name="Nagy L.G."/>
            <person name="Floudas D."/>
            <person name="Held B.W."/>
            <person name="Levasseur A."/>
            <person name="Lombard V."/>
            <person name="Morin E."/>
            <person name="Otillar R."/>
            <person name="Lindquist E.A."/>
            <person name="Sun H."/>
            <person name="LaButti K.M."/>
            <person name="Schmutz J."/>
            <person name="Jabbour D."/>
            <person name="Luo H."/>
            <person name="Baker S.E."/>
            <person name="Pisabarro A.G."/>
            <person name="Walton J.D."/>
            <person name="Blanchette R.A."/>
            <person name="Henrissat B."/>
            <person name="Martin F."/>
            <person name="Cullen D."/>
            <person name="Hibbett D.S."/>
            <person name="Grigoriev I.V."/>
        </authorList>
    </citation>
    <scope>NUCLEOTIDE SEQUENCE [LARGE SCALE GENOMIC DNA]</scope>
    <source>
        <strain evidence="5">CBS 339.88</strain>
    </source>
</reference>
<protein>
    <recommendedName>
        <fullName evidence="3">Acyl-CoA dehydrogenase/oxidase C-terminal domain-containing protein</fullName>
    </recommendedName>
</protein>
<dbReference type="AlphaFoldDB" id="A0A067TSD3"/>
<dbReference type="Proteomes" id="UP000027222">
    <property type="component" value="Unassembled WGS sequence"/>
</dbReference>
<evidence type="ECO:0000256" key="2">
    <source>
        <dbReference type="SAM" id="MobiDB-lite"/>
    </source>
</evidence>
<dbReference type="PANTHER" id="PTHR42707:SF2">
    <property type="entry name" value="ACD11 DEHYDROGENASE"/>
    <property type="match status" value="1"/>
</dbReference>
<keyword evidence="1" id="KW-0285">Flavoprotein</keyword>
<evidence type="ECO:0000313" key="4">
    <source>
        <dbReference type="EMBL" id="KDR82814.1"/>
    </source>
</evidence>
<organism evidence="4 5">
    <name type="scientific">Galerina marginata (strain CBS 339.88)</name>
    <dbReference type="NCBI Taxonomy" id="685588"/>
    <lineage>
        <taxon>Eukaryota</taxon>
        <taxon>Fungi</taxon>
        <taxon>Dikarya</taxon>
        <taxon>Basidiomycota</taxon>
        <taxon>Agaricomycotina</taxon>
        <taxon>Agaricomycetes</taxon>
        <taxon>Agaricomycetidae</taxon>
        <taxon>Agaricales</taxon>
        <taxon>Agaricineae</taxon>
        <taxon>Strophariaceae</taxon>
        <taxon>Galerina</taxon>
    </lineage>
</organism>
<dbReference type="EMBL" id="KL142369">
    <property type="protein sequence ID" value="KDR82814.1"/>
    <property type="molecule type" value="Genomic_DNA"/>
</dbReference>
<evidence type="ECO:0000256" key="1">
    <source>
        <dbReference type="ARBA" id="ARBA00022630"/>
    </source>
</evidence>
<dbReference type="STRING" id="685588.A0A067TSD3"/>
<proteinExistence type="predicted"/>
<dbReference type="InterPro" id="IPR009075">
    <property type="entry name" value="AcylCo_DH/oxidase_C"/>
</dbReference>
<feature type="compositionally biased region" description="Low complexity" evidence="2">
    <location>
        <begin position="87"/>
        <end position="111"/>
    </location>
</feature>
<dbReference type="Gene3D" id="1.20.140.10">
    <property type="entry name" value="Butyryl-CoA Dehydrogenase, subunit A, domain 3"/>
    <property type="match status" value="1"/>
</dbReference>
<accession>A0A067TSD3</accession>
<evidence type="ECO:0000259" key="3">
    <source>
        <dbReference type="Pfam" id="PF00441"/>
    </source>
</evidence>
<name>A0A067TSD3_GALM3</name>
<feature type="region of interest" description="Disordered" evidence="2">
    <location>
        <begin position="85"/>
        <end position="111"/>
    </location>
</feature>
<dbReference type="OrthoDB" id="10251155at2759"/>
<dbReference type="Pfam" id="PF00441">
    <property type="entry name" value="Acyl-CoA_dh_1"/>
    <property type="match status" value="1"/>
</dbReference>
<dbReference type="InterPro" id="IPR052904">
    <property type="entry name" value="Acyl-CoA_dehydrogenase-like"/>
</dbReference>
<dbReference type="SUPFAM" id="SSF47203">
    <property type="entry name" value="Acyl-CoA dehydrogenase C-terminal domain-like"/>
    <property type="match status" value="1"/>
</dbReference>
<dbReference type="PANTHER" id="PTHR42707">
    <property type="entry name" value="ACYL-COA DEHYDROGENASE"/>
    <property type="match status" value="1"/>
</dbReference>
<keyword evidence="5" id="KW-1185">Reference proteome</keyword>
<feature type="domain" description="Acyl-CoA dehydrogenase/oxidase C-terminal" evidence="3">
    <location>
        <begin position="3"/>
        <end position="63"/>
    </location>
</feature>
<sequence length="111" mass="11536">MLTPVVKAYAAEKACAGMEEAMAAMGGAGYMEENGFGRSIRDALVEKIWEGTIVVLALDLAKVAQGPASMKAFLSIPSSTPALPAFNLNSRPPSPSSKKLSPGLRLPTSSL</sequence>
<evidence type="ECO:0000313" key="5">
    <source>
        <dbReference type="Proteomes" id="UP000027222"/>
    </source>
</evidence>
<dbReference type="InterPro" id="IPR036250">
    <property type="entry name" value="AcylCo_DH-like_C"/>
</dbReference>
<gene>
    <name evidence="4" type="ORF">GALMADRAFT_851403</name>
</gene>
<dbReference type="HOGENOM" id="CLU_2158579_0_0_1"/>